<organism evidence="10 11">
    <name type="scientific">Aurantiacibacter luteus</name>
    <dbReference type="NCBI Taxonomy" id="1581420"/>
    <lineage>
        <taxon>Bacteria</taxon>
        <taxon>Pseudomonadati</taxon>
        <taxon>Pseudomonadota</taxon>
        <taxon>Alphaproteobacteria</taxon>
        <taxon>Sphingomonadales</taxon>
        <taxon>Erythrobacteraceae</taxon>
        <taxon>Aurantiacibacter</taxon>
    </lineage>
</organism>
<keyword evidence="11" id="KW-1185">Reference proteome</keyword>
<dbReference type="CDD" id="cd00009">
    <property type="entry name" value="AAA"/>
    <property type="match status" value="1"/>
</dbReference>
<evidence type="ECO:0000256" key="4">
    <source>
        <dbReference type="ARBA" id="ARBA00023012"/>
    </source>
</evidence>
<dbReference type="InterPro" id="IPR002078">
    <property type="entry name" value="Sigma_54_int"/>
</dbReference>
<evidence type="ECO:0008006" key="12">
    <source>
        <dbReference type="Google" id="ProtNLM"/>
    </source>
</evidence>
<evidence type="ECO:0000256" key="1">
    <source>
        <dbReference type="ARBA" id="ARBA00022553"/>
    </source>
</evidence>
<keyword evidence="2" id="KW-0547">Nucleotide-binding</keyword>
<dbReference type="Pfam" id="PF00072">
    <property type="entry name" value="Response_reg"/>
    <property type="match status" value="1"/>
</dbReference>
<dbReference type="PATRIC" id="fig|1581420.6.peg.2532"/>
<dbReference type="STRING" id="1581420.AAW00_12400"/>
<dbReference type="PANTHER" id="PTHR32071:SF57">
    <property type="entry name" value="C4-DICARBOXYLATE TRANSPORT TRANSCRIPTIONAL REGULATORY PROTEIN DCTD"/>
    <property type="match status" value="1"/>
</dbReference>
<dbReference type="SUPFAM" id="SSF52172">
    <property type="entry name" value="CheY-like"/>
    <property type="match status" value="1"/>
</dbReference>
<dbReference type="OrthoDB" id="7324976at2"/>
<sequence length="446" mass="48372">MSARPALTVALVEDDAVLRAATVQALLLEGAHVEAFADARAALAWLAEDFAGVVVTDVRLPGMSGIALFEQLREMDPALPVILVTGHGDIDMAVNAMRGGAADFLAKPFSSADLLRSIKRAFEQRVLALENRALRQELHRASGGRGPAVLQGSSPAVTALRSLVEAVGNAEIDVVIKGGQGTGKTTLARHIHDMGPRAARPFVAIDNGVLAHEDAELLLFGRDPAAGLSRTGLLERANGGTLLLDDVAEFDAPLRARLLAMLDSRTVIPIGADRGRRLNLRIVLARQPGDAALQDAGSALERRLGAVSITLPSLAERREDLPTLLGIFVRRHELATERQAREMSDRDREYLQLHTWAGNLRELDGYARALVLGVPMQSSPGETSTQPHSLAERVAQFERSLIEDGLRRYGGNVEKLRAEMQIPRKTLYDKLRRYGLVAKEFRSSVF</sequence>
<dbReference type="SUPFAM" id="SSF46689">
    <property type="entry name" value="Homeodomain-like"/>
    <property type="match status" value="1"/>
</dbReference>
<dbReference type="Pfam" id="PF02954">
    <property type="entry name" value="HTH_8"/>
    <property type="match status" value="1"/>
</dbReference>
<keyword evidence="1 7" id="KW-0597">Phosphoprotein</keyword>
<dbReference type="Gene3D" id="1.10.10.60">
    <property type="entry name" value="Homeodomain-like"/>
    <property type="match status" value="1"/>
</dbReference>
<dbReference type="InterPro" id="IPR009057">
    <property type="entry name" value="Homeodomain-like_sf"/>
</dbReference>
<evidence type="ECO:0000256" key="6">
    <source>
        <dbReference type="ARBA" id="ARBA00023163"/>
    </source>
</evidence>
<evidence type="ECO:0000259" key="8">
    <source>
        <dbReference type="PROSITE" id="PS50045"/>
    </source>
</evidence>
<keyword evidence="6" id="KW-0804">Transcription</keyword>
<keyword evidence="4" id="KW-0902">Two-component regulatory system</keyword>
<dbReference type="InterPro" id="IPR058031">
    <property type="entry name" value="AAA_lid_NorR"/>
</dbReference>
<dbReference type="InterPro" id="IPR001789">
    <property type="entry name" value="Sig_transdc_resp-reg_receiver"/>
</dbReference>
<gene>
    <name evidence="10" type="ORF">AAW00_12400</name>
</gene>
<dbReference type="InterPro" id="IPR002197">
    <property type="entry name" value="HTH_Fis"/>
</dbReference>
<keyword evidence="3" id="KW-0067">ATP-binding</keyword>
<feature type="modified residue" description="4-aspartylphosphate" evidence="7">
    <location>
        <position position="57"/>
    </location>
</feature>
<dbReference type="Gene3D" id="1.10.8.60">
    <property type="match status" value="1"/>
</dbReference>
<reference evidence="10 11" key="1">
    <citation type="submission" date="2015-04" db="EMBL/GenBank/DDBJ databases">
        <title>The draft genome sequence of Erythrobacter luteus KA37.</title>
        <authorList>
            <person name="Zhuang L."/>
            <person name="Liu Y."/>
            <person name="Shao Z."/>
        </authorList>
    </citation>
    <scope>NUCLEOTIDE SEQUENCE [LARGE SCALE GENOMIC DNA]</scope>
    <source>
        <strain evidence="10 11">KA37</strain>
    </source>
</reference>
<dbReference type="Proteomes" id="UP000053464">
    <property type="component" value="Unassembled WGS sequence"/>
</dbReference>
<dbReference type="Gene3D" id="3.40.50.300">
    <property type="entry name" value="P-loop containing nucleotide triphosphate hydrolases"/>
    <property type="match status" value="1"/>
</dbReference>
<feature type="domain" description="Sigma-54 factor interaction" evidence="8">
    <location>
        <begin position="150"/>
        <end position="372"/>
    </location>
</feature>
<keyword evidence="5" id="KW-0805">Transcription regulation</keyword>
<name>A0A0G9MT45_9SPHN</name>
<dbReference type="PROSITE" id="PS50110">
    <property type="entry name" value="RESPONSE_REGULATORY"/>
    <property type="match status" value="1"/>
</dbReference>
<dbReference type="GO" id="GO:0005524">
    <property type="term" value="F:ATP binding"/>
    <property type="evidence" value="ECO:0007669"/>
    <property type="project" value="UniProtKB-KW"/>
</dbReference>
<evidence type="ECO:0000256" key="3">
    <source>
        <dbReference type="ARBA" id="ARBA00022840"/>
    </source>
</evidence>
<evidence type="ECO:0000256" key="5">
    <source>
        <dbReference type="ARBA" id="ARBA00023015"/>
    </source>
</evidence>
<evidence type="ECO:0000256" key="2">
    <source>
        <dbReference type="ARBA" id="ARBA00022741"/>
    </source>
</evidence>
<dbReference type="Gene3D" id="3.40.50.2300">
    <property type="match status" value="1"/>
</dbReference>
<proteinExistence type="predicted"/>
<evidence type="ECO:0000256" key="7">
    <source>
        <dbReference type="PROSITE-ProRule" id="PRU00169"/>
    </source>
</evidence>
<dbReference type="InterPro" id="IPR027417">
    <property type="entry name" value="P-loop_NTPase"/>
</dbReference>
<feature type="domain" description="Response regulatory" evidence="9">
    <location>
        <begin position="8"/>
        <end position="122"/>
    </location>
</feature>
<dbReference type="SUPFAM" id="SSF52540">
    <property type="entry name" value="P-loop containing nucleoside triphosphate hydrolases"/>
    <property type="match status" value="1"/>
</dbReference>
<dbReference type="GO" id="GO:0000160">
    <property type="term" value="P:phosphorelay signal transduction system"/>
    <property type="evidence" value="ECO:0007669"/>
    <property type="project" value="UniProtKB-KW"/>
</dbReference>
<dbReference type="AlphaFoldDB" id="A0A0G9MT45"/>
<protein>
    <recommendedName>
        <fullName evidence="12">Fis family transcriptional regulator</fullName>
    </recommendedName>
</protein>
<dbReference type="Pfam" id="PF25601">
    <property type="entry name" value="AAA_lid_14"/>
    <property type="match status" value="1"/>
</dbReference>
<dbReference type="GO" id="GO:0043565">
    <property type="term" value="F:sequence-specific DNA binding"/>
    <property type="evidence" value="ECO:0007669"/>
    <property type="project" value="InterPro"/>
</dbReference>
<dbReference type="Pfam" id="PF00158">
    <property type="entry name" value="Sigma54_activat"/>
    <property type="match status" value="1"/>
</dbReference>
<comment type="caution">
    <text evidence="10">The sequence shown here is derived from an EMBL/GenBank/DDBJ whole genome shotgun (WGS) entry which is preliminary data.</text>
</comment>
<dbReference type="PROSITE" id="PS50045">
    <property type="entry name" value="SIGMA54_INTERACT_4"/>
    <property type="match status" value="1"/>
</dbReference>
<dbReference type="FunFam" id="3.40.50.2300:FF:000018">
    <property type="entry name" value="DNA-binding transcriptional regulator NtrC"/>
    <property type="match status" value="1"/>
</dbReference>
<dbReference type="PANTHER" id="PTHR32071">
    <property type="entry name" value="TRANSCRIPTIONAL REGULATORY PROTEIN"/>
    <property type="match status" value="1"/>
</dbReference>
<evidence type="ECO:0000259" key="9">
    <source>
        <dbReference type="PROSITE" id="PS50110"/>
    </source>
</evidence>
<dbReference type="InterPro" id="IPR011006">
    <property type="entry name" value="CheY-like_superfamily"/>
</dbReference>
<dbReference type="SMART" id="SM00448">
    <property type="entry name" value="REC"/>
    <property type="match status" value="1"/>
</dbReference>
<dbReference type="GO" id="GO:0006355">
    <property type="term" value="P:regulation of DNA-templated transcription"/>
    <property type="evidence" value="ECO:0007669"/>
    <property type="project" value="InterPro"/>
</dbReference>
<evidence type="ECO:0000313" key="10">
    <source>
        <dbReference type="EMBL" id="KLE33866.1"/>
    </source>
</evidence>
<accession>A0A0G9MT45</accession>
<dbReference type="RefSeq" id="WP_047004754.1">
    <property type="nucleotide sequence ID" value="NZ_LBHB01000003.1"/>
</dbReference>
<evidence type="ECO:0000313" key="11">
    <source>
        <dbReference type="Proteomes" id="UP000053464"/>
    </source>
</evidence>
<dbReference type="EMBL" id="LBHB01000003">
    <property type="protein sequence ID" value="KLE33866.1"/>
    <property type="molecule type" value="Genomic_DNA"/>
</dbReference>